<reference evidence="2 3" key="1">
    <citation type="submission" date="2016-10" db="EMBL/GenBank/DDBJ databases">
        <authorList>
            <person name="de Groot N.N."/>
        </authorList>
    </citation>
    <scope>NUCLEOTIDE SEQUENCE [LARGE SCALE GENOMIC DNA]</scope>
    <source>
        <strain evidence="2 3">DSM 19548</strain>
    </source>
</reference>
<keyword evidence="2" id="KW-0808">Transferase</keyword>
<dbReference type="Gene3D" id="3.90.550.10">
    <property type="entry name" value="Spore Coat Polysaccharide Biosynthesis Protein SpsA, Chain A"/>
    <property type="match status" value="1"/>
</dbReference>
<evidence type="ECO:0000313" key="2">
    <source>
        <dbReference type="EMBL" id="SFC09469.1"/>
    </source>
</evidence>
<dbReference type="RefSeq" id="WP_093359851.1">
    <property type="nucleotide sequence ID" value="NZ_FOLG01000002.1"/>
</dbReference>
<dbReference type="OrthoDB" id="5291101at2"/>
<accession>A0A1I1GCJ4</accession>
<dbReference type="Pfam" id="PF00535">
    <property type="entry name" value="Glycos_transf_2"/>
    <property type="match status" value="1"/>
</dbReference>
<dbReference type="InterPro" id="IPR050834">
    <property type="entry name" value="Glycosyltransf_2"/>
</dbReference>
<dbReference type="GO" id="GO:0016740">
    <property type="term" value="F:transferase activity"/>
    <property type="evidence" value="ECO:0007669"/>
    <property type="project" value="UniProtKB-KW"/>
</dbReference>
<name>A0A1I1GCJ4_9RHOB</name>
<keyword evidence="3" id="KW-1185">Reference proteome</keyword>
<evidence type="ECO:0000259" key="1">
    <source>
        <dbReference type="Pfam" id="PF00535"/>
    </source>
</evidence>
<dbReference type="InterPro" id="IPR001173">
    <property type="entry name" value="Glyco_trans_2-like"/>
</dbReference>
<evidence type="ECO:0000313" key="3">
    <source>
        <dbReference type="Proteomes" id="UP000198728"/>
    </source>
</evidence>
<feature type="domain" description="Glycosyltransferase 2-like" evidence="1">
    <location>
        <begin position="5"/>
        <end position="164"/>
    </location>
</feature>
<dbReference type="Proteomes" id="UP000198728">
    <property type="component" value="Unassembled WGS sequence"/>
</dbReference>
<dbReference type="InterPro" id="IPR029044">
    <property type="entry name" value="Nucleotide-diphossugar_trans"/>
</dbReference>
<dbReference type="AlphaFoldDB" id="A0A1I1GCJ4"/>
<gene>
    <name evidence="2" type="ORF">SAMN04488094_102516</name>
</gene>
<proteinExistence type="predicted"/>
<dbReference type="CDD" id="cd00761">
    <property type="entry name" value="Glyco_tranf_GTA_type"/>
    <property type="match status" value="1"/>
</dbReference>
<organism evidence="2 3">
    <name type="scientific">Tropicimonas isoalkanivorans</name>
    <dbReference type="NCBI Taxonomy" id="441112"/>
    <lineage>
        <taxon>Bacteria</taxon>
        <taxon>Pseudomonadati</taxon>
        <taxon>Pseudomonadota</taxon>
        <taxon>Alphaproteobacteria</taxon>
        <taxon>Rhodobacterales</taxon>
        <taxon>Roseobacteraceae</taxon>
        <taxon>Tropicimonas</taxon>
    </lineage>
</organism>
<dbReference type="EMBL" id="FOLG01000002">
    <property type="protein sequence ID" value="SFC09469.1"/>
    <property type="molecule type" value="Genomic_DNA"/>
</dbReference>
<dbReference type="SUPFAM" id="SSF53448">
    <property type="entry name" value="Nucleotide-diphospho-sugar transferases"/>
    <property type="match status" value="1"/>
</dbReference>
<dbReference type="STRING" id="441112.SAMN04488094_102516"/>
<dbReference type="PANTHER" id="PTHR43685:SF2">
    <property type="entry name" value="GLYCOSYLTRANSFERASE 2-LIKE DOMAIN-CONTAINING PROTEIN"/>
    <property type="match status" value="1"/>
</dbReference>
<protein>
    <submittedName>
        <fullName evidence="2">Glycosyltransferase involved in cell wall bisynthesis</fullName>
    </submittedName>
</protein>
<dbReference type="PANTHER" id="PTHR43685">
    <property type="entry name" value="GLYCOSYLTRANSFERASE"/>
    <property type="match status" value="1"/>
</dbReference>
<sequence>MPVFTVVIPFYNAGWSLPATLASLSAQSFTDWEAICVDDGSTDASNALIERISRADPRIRCVANPGKGPSAARNFAALTRARGRYIAFLDADDIWSTEKLAVTAAALRTATVDASFSRVAFFEREQADARAISRVPSGPLTVSDLLGENPVCTMSNLTVQRDLFAATGGFNEALVHNEDLEWLIRFVGAGHRLRGIDRVLTYYRANTRGLSADLAKMRSGRAAALATARSLGATPSRRHEAVHLRYLARRALRLQSGRFLPLRLTLAGLRQSPSGFFSEFRRGGLTALASVIDPLVPEPLARRIYAR</sequence>